<dbReference type="Proteomes" id="UP000184485">
    <property type="component" value="Unassembled WGS sequence"/>
</dbReference>
<sequence>MSSVEEPDPMAESPMDYAEHDRTYHFFIGLTKYGTIAVVVILILMALFLL</sequence>
<keyword evidence="4" id="KW-1185">Reference proteome</keyword>
<reference evidence="3 4" key="1">
    <citation type="submission" date="2016-11" db="EMBL/GenBank/DDBJ databases">
        <authorList>
            <person name="Jaros S."/>
            <person name="Januszkiewicz K."/>
            <person name="Wedrychowicz H."/>
        </authorList>
    </citation>
    <scope>NUCLEOTIDE SEQUENCE [LARGE SCALE GENOMIC DNA]</scope>
    <source>
        <strain evidence="3 4">DSM 19436</strain>
    </source>
</reference>
<keyword evidence="1" id="KW-0812">Transmembrane</keyword>
<dbReference type="AlphaFoldDB" id="A0A1M5M594"/>
<evidence type="ECO:0000256" key="1">
    <source>
        <dbReference type="SAM" id="Phobius"/>
    </source>
</evidence>
<dbReference type="Gene3D" id="1.20.5.160">
    <property type="entry name" value="Bacterial aa3 type cytochrome c oxidase subunit IV"/>
    <property type="match status" value="1"/>
</dbReference>
<feature type="transmembrane region" description="Helical" evidence="1">
    <location>
        <begin position="24"/>
        <end position="49"/>
    </location>
</feature>
<name>A0A1M5M594_9HYPH</name>
<dbReference type="SUPFAM" id="SSF81469">
    <property type="entry name" value="Bacterial aa3 type cytochrome c oxidase subunit IV"/>
    <property type="match status" value="1"/>
</dbReference>
<evidence type="ECO:0000313" key="4">
    <source>
        <dbReference type="Proteomes" id="UP000184485"/>
    </source>
</evidence>
<feature type="domain" description="Cytochrome c oxidase subunit IV bacterial aa3 type" evidence="2">
    <location>
        <begin position="14"/>
        <end position="49"/>
    </location>
</feature>
<dbReference type="STRING" id="1122133.SAMN02745157_4681"/>
<accession>A0A1M5M594</accession>
<dbReference type="InterPro" id="IPR036596">
    <property type="entry name" value="Cyt-C_aa3_sf"/>
</dbReference>
<evidence type="ECO:0000259" key="2">
    <source>
        <dbReference type="Pfam" id="PF07835"/>
    </source>
</evidence>
<organism evidence="3 4">
    <name type="scientific">Kaistia soli DSM 19436</name>
    <dbReference type="NCBI Taxonomy" id="1122133"/>
    <lineage>
        <taxon>Bacteria</taxon>
        <taxon>Pseudomonadati</taxon>
        <taxon>Pseudomonadota</taxon>
        <taxon>Alphaproteobacteria</taxon>
        <taxon>Hyphomicrobiales</taxon>
        <taxon>Kaistiaceae</taxon>
        <taxon>Kaistia</taxon>
    </lineage>
</organism>
<dbReference type="Pfam" id="PF07835">
    <property type="entry name" value="COX4_pro_2"/>
    <property type="match status" value="1"/>
</dbReference>
<gene>
    <name evidence="3" type="ORF">SAMN02745157_4681</name>
</gene>
<dbReference type="EMBL" id="FQUP01000007">
    <property type="protein sequence ID" value="SHG71873.1"/>
    <property type="molecule type" value="Genomic_DNA"/>
</dbReference>
<protein>
    <submittedName>
        <fullName evidence="3">Aa3 type cytochrome c oxidase subunit IV</fullName>
    </submittedName>
</protein>
<evidence type="ECO:0000313" key="3">
    <source>
        <dbReference type="EMBL" id="SHG71873.1"/>
    </source>
</evidence>
<keyword evidence="1" id="KW-1133">Transmembrane helix</keyword>
<dbReference type="InterPro" id="IPR012422">
    <property type="entry name" value="Cyt_c_oxidase_su4_bac-aa3"/>
</dbReference>
<proteinExistence type="predicted"/>
<keyword evidence="1" id="KW-0472">Membrane</keyword>